<dbReference type="Pfam" id="PF18082">
    <property type="entry name" value="NAT_N"/>
    <property type="match status" value="1"/>
</dbReference>
<evidence type="ECO:0000259" key="2">
    <source>
        <dbReference type="Pfam" id="PF18164"/>
    </source>
</evidence>
<reference evidence="3 4" key="1">
    <citation type="submission" date="2020-07" db="EMBL/GenBank/DDBJ databases">
        <title>Sequencing the genomes of 1000 actinobacteria strains.</title>
        <authorList>
            <person name="Klenk H.-P."/>
        </authorList>
    </citation>
    <scope>NUCLEOTIDE SEQUENCE [LARGE SCALE GENOMIC DNA]</scope>
    <source>
        <strain evidence="3 4">DSM 102047</strain>
    </source>
</reference>
<dbReference type="Proteomes" id="UP000521748">
    <property type="component" value="Unassembled WGS sequence"/>
</dbReference>
<dbReference type="InterPro" id="IPR041273">
    <property type="entry name" value="NAT_N"/>
</dbReference>
<protein>
    <recommendedName>
        <fullName evidence="5">Acyltransferase</fullName>
    </recommendedName>
</protein>
<sequence>MTPSDSINIEEILELAAVRADDRVETRALLESAPSAEVEAALAVLRSRLGNFGEKPPSSAGGQLVWMSALLRFLPEQLSWYRDRGIPEEVIRATVADIGRHIAISRVTTGFFGLETWRWLTEHATGTLYQLGRLQFQIQPGPEGIADLASNEAVLGIHIPEEEGRPLSPAAVEDSLARAVPFFAEFFPRQPVRLANCVSWLLDPYLLETLPPQSNIAQFASRFTLYGELLDTPSDAVYFTFRRRDVQNIAALPRDTALQRTVLGRIENGGSWQVGQGYLQLSF</sequence>
<dbReference type="Gene3D" id="3.40.630.120">
    <property type="match status" value="1"/>
</dbReference>
<organism evidence="3 4">
    <name type="scientific">Psychromicrobium silvestre</name>
    <dbReference type="NCBI Taxonomy" id="1645614"/>
    <lineage>
        <taxon>Bacteria</taxon>
        <taxon>Bacillati</taxon>
        <taxon>Actinomycetota</taxon>
        <taxon>Actinomycetes</taxon>
        <taxon>Micrococcales</taxon>
        <taxon>Micrococcaceae</taxon>
        <taxon>Psychromicrobium</taxon>
    </lineage>
</organism>
<dbReference type="AlphaFoldDB" id="A0A7Y9LS23"/>
<dbReference type="EMBL" id="JACBYQ010000001">
    <property type="protein sequence ID" value="NYE94557.1"/>
    <property type="molecule type" value="Genomic_DNA"/>
</dbReference>
<gene>
    <name evidence="3" type="ORF">FHU41_000778</name>
</gene>
<comment type="caution">
    <text evidence="3">The sequence shown here is derived from an EMBL/GenBank/DDBJ whole genome shotgun (WGS) entry which is preliminary data.</text>
</comment>
<feature type="domain" description="N-acyltransferase N-terminal" evidence="1">
    <location>
        <begin position="8"/>
        <end position="126"/>
    </location>
</feature>
<accession>A0A7Y9LS23</accession>
<evidence type="ECO:0000313" key="3">
    <source>
        <dbReference type="EMBL" id="NYE94557.1"/>
    </source>
</evidence>
<feature type="domain" description="GNAT-like C-terminal" evidence="2">
    <location>
        <begin position="128"/>
        <end position="279"/>
    </location>
</feature>
<evidence type="ECO:0008006" key="5">
    <source>
        <dbReference type="Google" id="ProtNLM"/>
    </source>
</evidence>
<dbReference type="InterPro" id="IPR041644">
    <property type="entry name" value="GNAT_C"/>
</dbReference>
<proteinExistence type="predicted"/>
<evidence type="ECO:0000313" key="4">
    <source>
        <dbReference type="Proteomes" id="UP000521748"/>
    </source>
</evidence>
<evidence type="ECO:0000259" key="1">
    <source>
        <dbReference type="Pfam" id="PF18082"/>
    </source>
</evidence>
<dbReference type="Pfam" id="PF18164">
    <property type="entry name" value="GNAT_C"/>
    <property type="match status" value="1"/>
</dbReference>
<dbReference type="RefSeq" id="WP_179388304.1">
    <property type="nucleotide sequence ID" value="NZ_JACBYQ010000001.1"/>
</dbReference>
<keyword evidence="4" id="KW-1185">Reference proteome</keyword>
<name>A0A7Y9LS23_9MICC</name>